<evidence type="ECO:0000313" key="2">
    <source>
        <dbReference type="EMBL" id="HFM97056.1"/>
    </source>
</evidence>
<reference evidence="2" key="1">
    <citation type="journal article" date="2020" name="mSystems">
        <title>Genome- and Community-Level Interaction Insights into Carbon Utilization and Element Cycling Functions of Hydrothermarchaeota in Hydrothermal Sediment.</title>
        <authorList>
            <person name="Zhou Z."/>
            <person name="Liu Y."/>
            <person name="Xu W."/>
            <person name="Pan J."/>
            <person name="Luo Z.H."/>
            <person name="Li M."/>
        </authorList>
    </citation>
    <scope>NUCLEOTIDE SEQUENCE [LARGE SCALE GENOMIC DNA]</scope>
    <source>
        <strain evidence="2">SpSt-418</strain>
    </source>
</reference>
<protein>
    <submittedName>
        <fullName evidence="2">DUF2752 domain-containing protein</fullName>
    </submittedName>
</protein>
<feature type="transmembrane region" description="Helical" evidence="1">
    <location>
        <begin position="121"/>
        <end position="141"/>
    </location>
</feature>
<proteinExistence type="predicted"/>
<dbReference type="EMBL" id="DSRU01000053">
    <property type="protein sequence ID" value="HFM97056.1"/>
    <property type="molecule type" value="Genomic_DNA"/>
</dbReference>
<sequence length="164" mass="18506">MFRIHRDRLSTKALRYRWSLLGGGLFPLLGAYSHSQGISLPFLACPIKLLTGIPCPTCGMTRSFLAMAQGQWQQAATYHLFGPILFVSFIGVVVHMLVELFTQKSVSGIHTRLLSDRQFQIIMFVSFLLYYGLRLSVRYAWLSEALPWFNHGIGQILIAAAKDL</sequence>
<name>A0A7C3PGB3_9CYAN</name>
<comment type="caution">
    <text evidence="2">The sequence shown here is derived from an EMBL/GenBank/DDBJ whole genome shotgun (WGS) entry which is preliminary data.</text>
</comment>
<keyword evidence="1" id="KW-0472">Membrane</keyword>
<keyword evidence="1" id="KW-0812">Transmembrane</keyword>
<keyword evidence="1" id="KW-1133">Transmembrane helix</keyword>
<dbReference type="Pfam" id="PF10825">
    <property type="entry name" value="DUF2752"/>
    <property type="match status" value="1"/>
</dbReference>
<gene>
    <name evidence="2" type="ORF">ENR64_04665</name>
</gene>
<dbReference type="InterPro" id="IPR021215">
    <property type="entry name" value="DUF2752"/>
</dbReference>
<evidence type="ECO:0000256" key="1">
    <source>
        <dbReference type="SAM" id="Phobius"/>
    </source>
</evidence>
<organism evidence="2">
    <name type="scientific">Oscillatoriales cyanobacterium SpSt-418</name>
    <dbReference type="NCBI Taxonomy" id="2282169"/>
    <lineage>
        <taxon>Bacteria</taxon>
        <taxon>Bacillati</taxon>
        <taxon>Cyanobacteriota</taxon>
        <taxon>Cyanophyceae</taxon>
        <taxon>Oscillatoriophycideae</taxon>
        <taxon>Oscillatoriales</taxon>
    </lineage>
</organism>
<accession>A0A7C3PGB3</accession>
<feature type="transmembrane region" description="Helical" evidence="1">
    <location>
        <begin position="80"/>
        <end position="101"/>
    </location>
</feature>
<dbReference type="AlphaFoldDB" id="A0A7C3PGB3"/>